<dbReference type="SUPFAM" id="SSF53474">
    <property type="entry name" value="alpha/beta-Hydrolases"/>
    <property type="match status" value="1"/>
</dbReference>
<organism evidence="2">
    <name type="scientific">Deinococcus sonorensis KR-87</name>
    <dbReference type="NCBI Taxonomy" id="694439"/>
    <lineage>
        <taxon>Bacteria</taxon>
        <taxon>Thermotogati</taxon>
        <taxon>Deinococcota</taxon>
        <taxon>Deinococci</taxon>
        <taxon>Deinococcales</taxon>
        <taxon>Deinococcaceae</taxon>
        <taxon>Deinococcus</taxon>
    </lineage>
</organism>
<gene>
    <name evidence="2" type="ORF">ABOD76_13395</name>
</gene>
<dbReference type="GO" id="GO:0016787">
    <property type="term" value="F:hydrolase activity"/>
    <property type="evidence" value="ECO:0007669"/>
    <property type="project" value="UniProtKB-KW"/>
</dbReference>
<dbReference type="InterPro" id="IPR050266">
    <property type="entry name" value="AB_hydrolase_sf"/>
</dbReference>
<accession>A0AAU7U7U4</accession>
<dbReference type="GO" id="GO:0016020">
    <property type="term" value="C:membrane"/>
    <property type="evidence" value="ECO:0007669"/>
    <property type="project" value="TreeGrafter"/>
</dbReference>
<dbReference type="InterPro" id="IPR000639">
    <property type="entry name" value="Epox_hydrolase-like"/>
</dbReference>
<dbReference type="PANTHER" id="PTHR43798">
    <property type="entry name" value="MONOACYLGLYCEROL LIPASE"/>
    <property type="match status" value="1"/>
</dbReference>
<name>A0AAU7U7U4_9DEIO</name>
<dbReference type="RefSeq" id="WP_350242472.1">
    <property type="nucleotide sequence ID" value="NZ_CP158299.1"/>
</dbReference>
<feature type="domain" description="AB hydrolase-1" evidence="1">
    <location>
        <begin position="16"/>
        <end position="242"/>
    </location>
</feature>
<reference evidence="2" key="1">
    <citation type="submission" date="2024-06" db="EMBL/GenBank/DDBJ databases">
        <title>Draft Genome Sequence of Deinococcus sonorensis Type Strain KR-87, a Biofilm Producing Representative of the Genus Deinococcus.</title>
        <authorList>
            <person name="Boren L.S."/>
            <person name="Grosso R.A."/>
            <person name="Hugenberg-Cox A.N."/>
            <person name="Hill J.T.E."/>
            <person name="Albert C.M."/>
            <person name="Tuohy J.M."/>
        </authorList>
    </citation>
    <scope>NUCLEOTIDE SEQUENCE</scope>
    <source>
        <strain evidence="2">KR-87</strain>
    </source>
</reference>
<dbReference type="EMBL" id="CP158299">
    <property type="protein sequence ID" value="XBV84435.1"/>
    <property type="molecule type" value="Genomic_DNA"/>
</dbReference>
<protein>
    <submittedName>
        <fullName evidence="2">Alpha/beta hydrolase</fullName>
    </submittedName>
</protein>
<dbReference type="InterPro" id="IPR000073">
    <property type="entry name" value="AB_hydrolase_1"/>
</dbReference>
<sequence length="261" mass="28645">MTLHVERHGPPDAPTVLLLHGGGTAGWSWQDQLPALRRAGYRVLVPDLPGHGQSPGPFHMEDAAAQVARLLREEGGSARVVGFSLGAQLGLQLLADHPELFVSALLTGTLAAPMPGGGVMLSGPLRTLLAWYWPQRTARLPLWLNRLTLELPARLGPQLAEDARRMSLDGHLQMTRANLTFRPPGQLAHLQVPVLVLAGARELPIIRRSARQLERLLPHGQARLVPGMLHTWPLSHPQRFNRILLTWLQRGRVASGLRPVN</sequence>
<dbReference type="PANTHER" id="PTHR43798:SF33">
    <property type="entry name" value="HYDROLASE, PUTATIVE (AFU_ORTHOLOGUE AFUA_2G14860)-RELATED"/>
    <property type="match status" value="1"/>
</dbReference>
<proteinExistence type="predicted"/>
<dbReference type="Pfam" id="PF12697">
    <property type="entry name" value="Abhydrolase_6"/>
    <property type="match status" value="1"/>
</dbReference>
<dbReference type="Gene3D" id="3.40.50.1820">
    <property type="entry name" value="alpha/beta hydrolase"/>
    <property type="match status" value="1"/>
</dbReference>
<evidence type="ECO:0000259" key="1">
    <source>
        <dbReference type="Pfam" id="PF12697"/>
    </source>
</evidence>
<dbReference type="PRINTS" id="PR00412">
    <property type="entry name" value="EPOXHYDRLASE"/>
</dbReference>
<keyword evidence="2" id="KW-0378">Hydrolase</keyword>
<evidence type="ECO:0000313" key="2">
    <source>
        <dbReference type="EMBL" id="XBV84435.1"/>
    </source>
</evidence>
<dbReference type="AlphaFoldDB" id="A0AAU7U7U4"/>
<dbReference type="InterPro" id="IPR029058">
    <property type="entry name" value="AB_hydrolase_fold"/>
</dbReference>
<dbReference type="KEGG" id="dsc:ABOD76_13395"/>